<dbReference type="InterPro" id="IPR036390">
    <property type="entry name" value="WH_DNA-bd_sf"/>
</dbReference>
<dbReference type="AlphaFoldDB" id="X1VTT4"/>
<proteinExistence type="predicted"/>
<comment type="caution">
    <text evidence="2">The sequence shown here is derived from an EMBL/GenBank/DDBJ whole genome shotgun (WGS) entry which is preliminary data.</text>
</comment>
<reference evidence="2" key="1">
    <citation type="journal article" date="2014" name="Front. Microbiol.">
        <title>High frequency of phylogenetically diverse reductive dehalogenase-homologous genes in deep subseafloor sedimentary metagenomes.</title>
        <authorList>
            <person name="Kawai M."/>
            <person name="Futagami T."/>
            <person name="Toyoda A."/>
            <person name="Takaki Y."/>
            <person name="Nishi S."/>
            <person name="Hori S."/>
            <person name="Arai W."/>
            <person name="Tsubouchi T."/>
            <person name="Morono Y."/>
            <person name="Uchiyama I."/>
            <person name="Ito T."/>
            <person name="Fujiyama A."/>
            <person name="Inagaki F."/>
            <person name="Takami H."/>
        </authorList>
    </citation>
    <scope>NUCLEOTIDE SEQUENCE</scope>
    <source>
        <strain evidence="2">Expedition CK06-06</strain>
    </source>
</reference>
<gene>
    <name evidence="2" type="ORF">S12H4_42317</name>
</gene>
<feature type="coiled-coil region" evidence="1">
    <location>
        <begin position="86"/>
        <end position="120"/>
    </location>
</feature>
<dbReference type="Gene3D" id="1.10.10.10">
    <property type="entry name" value="Winged helix-like DNA-binding domain superfamily/Winged helix DNA-binding domain"/>
    <property type="match status" value="1"/>
</dbReference>
<sequence length="122" mass="14634">MDKTPTKLEILRFIRDQEVVWIETLSAYFGYTYWGAASRLKRLCKAGLVEPLYRRGLNRGRYLLTNKGIERIKYLIENDKSKQRDEQVSQLQVNELENQVRCLSQRVRELERDNEILRKQNE</sequence>
<evidence type="ECO:0000313" key="2">
    <source>
        <dbReference type="EMBL" id="GAJ13450.1"/>
    </source>
</evidence>
<keyword evidence="1" id="KW-0175">Coiled coil</keyword>
<dbReference type="InterPro" id="IPR036388">
    <property type="entry name" value="WH-like_DNA-bd_sf"/>
</dbReference>
<organism evidence="2">
    <name type="scientific">marine sediment metagenome</name>
    <dbReference type="NCBI Taxonomy" id="412755"/>
    <lineage>
        <taxon>unclassified sequences</taxon>
        <taxon>metagenomes</taxon>
        <taxon>ecological metagenomes</taxon>
    </lineage>
</organism>
<evidence type="ECO:0000256" key="1">
    <source>
        <dbReference type="SAM" id="Coils"/>
    </source>
</evidence>
<accession>X1VTT4</accession>
<protein>
    <recommendedName>
        <fullName evidence="3">HTH marR-type domain-containing protein</fullName>
    </recommendedName>
</protein>
<name>X1VTT4_9ZZZZ</name>
<dbReference type="EMBL" id="BARW01025878">
    <property type="protein sequence ID" value="GAJ13450.1"/>
    <property type="molecule type" value="Genomic_DNA"/>
</dbReference>
<dbReference type="SUPFAM" id="SSF46785">
    <property type="entry name" value="Winged helix' DNA-binding domain"/>
    <property type="match status" value="1"/>
</dbReference>
<evidence type="ECO:0008006" key="3">
    <source>
        <dbReference type="Google" id="ProtNLM"/>
    </source>
</evidence>